<dbReference type="AlphaFoldDB" id="A0A2K2U1Q3"/>
<dbReference type="SUPFAM" id="SSF52540">
    <property type="entry name" value="P-loop containing nucleoside triphosphate hydrolases"/>
    <property type="match status" value="1"/>
</dbReference>
<dbReference type="RefSeq" id="WP_204600616.1">
    <property type="nucleotide sequence ID" value="NZ_PPEL01000151.1"/>
</dbReference>
<comment type="caution">
    <text evidence="2">The sequence shown here is derived from an EMBL/GenBank/DDBJ whole genome shotgun (WGS) entry which is preliminary data.</text>
</comment>
<dbReference type="GO" id="GO:0006260">
    <property type="term" value="P:DNA replication"/>
    <property type="evidence" value="ECO:0007669"/>
    <property type="project" value="InterPro"/>
</dbReference>
<feature type="domain" description="SF4 helicase" evidence="1">
    <location>
        <begin position="27"/>
        <end position="215"/>
    </location>
</feature>
<dbReference type="PANTHER" id="PTHR30153:SF2">
    <property type="entry name" value="REPLICATIVE DNA HELICASE"/>
    <property type="match status" value="1"/>
</dbReference>
<proteinExistence type="predicted"/>
<reference evidence="2 3" key="1">
    <citation type="journal article" date="2018" name="Int. J. Syst. Evol. Microbiol.">
        <title>Rubneribacter badeniensis gen. nov., sp. nov. and Enteroscipio rubneri gen. nov., sp. nov., new members of the Eggerthellaceae isolated from human faeces.</title>
        <authorList>
            <person name="Danylec N."/>
            <person name="Gobl A."/>
            <person name="Stoll D.A."/>
            <person name="Hetzer B."/>
            <person name="Kulling S.E."/>
            <person name="Huch M."/>
        </authorList>
    </citation>
    <scope>NUCLEOTIDE SEQUENCE [LARGE SCALE GENOMIC DNA]</scope>
    <source>
        <strain evidence="2 3">ResAG-85</strain>
    </source>
</reference>
<dbReference type="Pfam" id="PF03796">
    <property type="entry name" value="DnaB_C"/>
    <property type="match status" value="1"/>
</dbReference>
<organism evidence="2 3">
    <name type="scientific">Rubneribacter badeniensis</name>
    <dbReference type="NCBI Taxonomy" id="2070688"/>
    <lineage>
        <taxon>Bacteria</taxon>
        <taxon>Bacillati</taxon>
        <taxon>Actinomycetota</taxon>
        <taxon>Coriobacteriia</taxon>
        <taxon>Eggerthellales</taxon>
        <taxon>Eggerthellaceae</taxon>
        <taxon>Rubneribacter</taxon>
    </lineage>
</organism>
<dbReference type="Gene3D" id="3.40.50.300">
    <property type="entry name" value="P-loop containing nucleotide triphosphate hydrolases"/>
    <property type="match status" value="1"/>
</dbReference>
<dbReference type="InterPro" id="IPR027417">
    <property type="entry name" value="P-loop_NTPase"/>
</dbReference>
<keyword evidence="3" id="KW-1185">Reference proteome</keyword>
<name>A0A2K2U1Q3_9ACTN</name>
<dbReference type="InterPro" id="IPR007694">
    <property type="entry name" value="DNA_helicase_DnaB-like_C"/>
</dbReference>
<feature type="non-terminal residue" evidence="2">
    <location>
        <position position="256"/>
    </location>
</feature>
<dbReference type="GO" id="GO:0005829">
    <property type="term" value="C:cytosol"/>
    <property type="evidence" value="ECO:0007669"/>
    <property type="project" value="TreeGrafter"/>
</dbReference>
<dbReference type="PANTHER" id="PTHR30153">
    <property type="entry name" value="REPLICATIVE DNA HELICASE DNAB"/>
    <property type="match status" value="1"/>
</dbReference>
<dbReference type="EMBL" id="PPEL01000151">
    <property type="protein sequence ID" value="PNV64184.1"/>
    <property type="molecule type" value="Genomic_DNA"/>
</dbReference>
<gene>
    <name evidence="2" type="ORF">C2L80_13340</name>
</gene>
<evidence type="ECO:0000313" key="3">
    <source>
        <dbReference type="Proteomes" id="UP000236488"/>
    </source>
</evidence>
<dbReference type="GO" id="GO:0005524">
    <property type="term" value="F:ATP binding"/>
    <property type="evidence" value="ECO:0007669"/>
    <property type="project" value="InterPro"/>
</dbReference>
<dbReference type="GO" id="GO:0003678">
    <property type="term" value="F:DNA helicase activity"/>
    <property type="evidence" value="ECO:0007669"/>
    <property type="project" value="InterPro"/>
</dbReference>
<accession>A0A2K2U1Q3</accession>
<dbReference type="Proteomes" id="UP000236488">
    <property type="component" value="Unassembled WGS sequence"/>
</dbReference>
<evidence type="ECO:0000259" key="1">
    <source>
        <dbReference type="Pfam" id="PF03796"/>
    </source>
</evidence>
<protein>
    <recommendedName>
        <fullName evidence="1">SF4 helicase domain-containing protein</fullName>
    </recommendedName>
</protein>
<evidence type="ECO:0000313" key="2">
    <source>
        <dbReference type="EMBL" id="PNV64184.1"/>
    </source>
</evidence>
<sequence>MMTKRFKPCSSWASNPKELLMQDSSPLKTCISALDEVFDGGCRNEMIVVAGMPGFGKTDLAINLAIAFLLQNRPVFYLSVELSREQILRRSLCTLANRIDVSIEANEKSILQLFETTPSNKLLNDAYKLISSKYIIIDESFNQGEPIPPHTVEEIKYSLQKWQAEQESTPCLVVDYIQQLYLGDYQGTTTTALDRVSKELAKIAHIEHTPVVVLSWGCGQKVGHSGVRIGVRMYPLETRELAVEAVAAGFSLTEAA</sequence>